<accession>A0ABU0N473</accession>
<dbReference type="Proteomes" id="UP001232584">
    <property type="component" value="Unassembled WGS sequence"/>
</dbReference>
<name>A0ABU0N473_9FIRM</name>
<dbReference type="EC" id="2.5.1.9" evidence="4 9"/>
<evidence type="ECO:0000256" key="2">
    <source>
        <dbReference type="ARBA" id="ARBA00002803"/>
    </source>
</evidence>
<evidence type="ECO:0000256" key="8">
    <source>
        <dbReference type="ARBA" id="ARBA00022737"/>
    </source>
</evidence>
<dbReference type="NCBIfam" id="NF006767">
    <property type="entry name" value="PRK09289.1"/>
    <property type="match status" value="1"/>
</dbReference>
<gene>
    <name evidence="12" type="ORF">QOZ92_002768</name>
</gene>
<comment type="pathway">
    <text evidence="3">Cofactor biosynthesis; riboflavin biosynthesis; riboflavin from 2-hydroxy-3-oxobutyl phosphate and 5-amino-6-(D-ribitylamino)uracil: step 2/2.</text>
</comment>
<dbReference type="SUPFAM" id="SSF63380">
    <property type="entry name" value="Riboflavin synthase domain-like"/>
    <property type="match status" value="2"/>
</dbReference>
<dbReference type="EMBL" id="JAUSWG010000013">
    <property type="protein sequence ID" value="MDQ0557633.1"/>
    <property type="molecule type" value="Genomic_DNA"/>
</dbReference>
<sequence>MFTGIVEEIGIIKSIKSGIKSSKLIISCSKVLEKTEIGDSICTNGVCLTVTNINKDTFEADVMAETIRKSNFKTLNIGSKVNLERALSLNTRLGGHLVSGHIDGIGYITSLKKEDNAVWVSIKTSRDILKYIVYKGSIAIDGISLTVAYVDEDVFKVSIIPHTLQKTILLSKNVGDSVNLECDVIGKYVEKLLGINNLNKKENSSISEDFLKENGFF</sequence>
<dbReference type="PROSITE" id="PS51177">
    <property type="entry name" value="LUMAZINE_BIND"/>
    <property type="match status" value="2"/>
</dbReference>
<keyword evidence="6" id="KW-0686">Riboflavin biosynthesis</keyword>
<dbReference type="Gene3D" id="2.40.30.20">
    <property type="match status" value="2"/>
</dbReference>
<keyword evidence="13" id="KW-1185">Reference proteome</keyword>
<keyword evidence="8" id="KW-0677">Repeat</keyword>
<evidence type="ECO:0000313" key="12">
    <source>
        <dbReference type="EMBL" id="MDQ0557633.1"/>
    </source>
</evidence>
<feature type="repeat" description="Lumazine-binding" evidence="10">
    <location>
        <begin position="97"/>
        <end position="193"/>
    </location>
</feature>
<evidence type="ECO:0000256" key="7">
    <source>
        <dbReference type="ARBA" id="ARBA00022679"/>
    </source>
</evidence>
<proteinExistence type="predicted"/>
<dbReference type="GO" id="GO:0004746">
    <property type="term" value="F:riboflavin synthase activity"/>
    <property type="evidence" value="ECO:0007669"/>
    <property type="project" value="UniProtKB-EC"/>
</dbReference>
<organism evidence="12 13">
    <name type="scientific">Paraclostridium ghonii</name>
    <dbReference type="NCBI Taxonomy" id="29358"/>
    <lineage>
        <taxon>Bacteria</taxon>
        <taxon>Bacillati</taxon>
        <taxon>Bacillota</taxon>
        <taxon>Clostridia</taxon>
        <taxon>Peptostreptococcales</taxon>
        <taxon>Peptostreptococcaceae</taxon>
        <taxon>Paraclostridium</taxon>
    </lineage>
</organism>
<feature type="repeat" description="Lumazine-binding" evidence="10">
    <location>
        <begin position="1"/>
        <end position="96"/>
    </location>
</feature>
<evidence type="ECO:0000256" key="4">
    <source>
        <dbReference type="ARBA" id="ARBA00012827"/>
    </source>
</evidence>
<evidence type="ECO:0000256" key="10">
    <source>
        <dbReference type="PROSITE-ProRule" id="PRU00524"/>
    </source>
</evidence>
<dbReference type="InterPro" id="IPR023366">
    <property type="entry name" value="ATP_synth_asu-like_sf"/>
</dbReference>
<comment type="catalytic activity">
    <reaction evidence="1">
        <text>2 6,7-dimethyl-8-(1-D-ribityl)lumazine + H(+) = 5-amino-6-(D-ribitylamino)uracil + riboflavin</text>
        <dbReference type="Rhea" id="RHEA:20772"/>
        <dbReference type="ChEBI" id="CHEBI:15378"/>
        <dbReference type="ChEBI" id="CHEBI:15934"/>
        <dbReference type="ChEBI" id="CHEBI:57986"/>
        <dbReference type="ChEBI" id="CHEBI:58201"/>
        <dbReference type="EC" id="2.5.1.9"/>
    </reaction>
</comment>
<evidence type="ECO:0000259" key="11">
    <source>
        <dbReference type="PROSITE" id="PS51177"/>
    </source>
</evidence>
<feature type="domain" description="Lumazine-binding" evidence="11">
    <location>
        <begin position="97"/>
        <end position="193"/>
    </location>
</feature>
<evidence type="ECO:0000313" key="13">
    <source>
        <dbReference type="Proteomes" id="UP001232584"/>
    </source>
</evidence>
<evidence type="ECO:0000256" key="9">
    <source>
        <dbReference type="NCBIfam" id="TIGR00187"/>
    </source>
</evidence>
<evidence type="ECO:0000256" key="5">
    <source>
        <dbReference type="ARBA" id="ARBA00013950"/>
    </source>
</evidence>
<dbReference type="PANTHER" id="PTHR21098">
    <property type="entry name" value="RIBOFLAVIN SYNTHASE ALPHA CHAIN"/>
    <property type="match status" value="1"/>
</dbReference>
<comment type="function">
    <text evidence="2">Catalyzes the dismutation of two molecules of 6,7-dimethyl-8-ribityllumazine, resulting in the formation of riboflavin and 5-amino-6-(D-ribitylamino)uracil.</text>
</comment>
<evidence type="ECO:0000256" key="3">
    <source>
        <dbReference type="ARBA" id="ARBA00004887"/>
    </source>
</evidence>
<feature type="domain" description="Lumazine-binding" evidence="11">
    <location>
        <begin position="1"/>
        <end position="96"/>
    </location>
</feature>
<reference evidence="12 13" key="1">
    <citation type="submission" date="2023-07" db="EMBL/GenBank/DDBJ databases">
        <title>Genomic Encyclopedia of Type Strains, Phase IV (KMG-IV): sequencing the most valuable type-strain genomes for metagenomic binning, comparative biology and taxonomic classification.</title>
        <authorList>
            <person name="Goeker M."/>
        </authorList>
    </citation>
    <scope>NUCLEOTIDE SEQUENCE [LARGE SCALE GENOMIC DNA]</scope>
    <source>
        <strain evidence="12 13">DSM 15049</strain>
    </source>
</reference>
<dbReference type="PANTHER" id="PTHR21098:SF12">
    <property type="entry name" value="RIBOFLAVIN SYNTHASE"/>
    <property type="match status" value="1"/>
</dbReference>
<keyword evidence="7 12" id="KW-0808">Transferase</keyword>
<dbReference type="CDD" id="cd00402">
    <property type="entry name" value="Riboflavin_synthase_like"/>
    <property type="match status" value="1"/>
</dbReference>
<evidence type="ECO:0000256" key="1">
    <source>
        <dbReference type="ARBA" id="ARBA00000968"/>
    </source>
</evidence>
<dbReference type="InterPro" id="IPR017938">
    <property type="entry name" value="Riboflavin_synthase-like_b-brl"/>
</dbReference>
<dbReference type="InterPro" id="IPR001783">
    <property type="entry name" value="Lumazine-bd"/>
</dbReference>
<comment type="caution">
    <text evidence="12">The sequence shown here is derived from an EMBL/GenBank/DDBJ whole genome shotgun (WGS) entry which is preliminary data.</text>
</comment>
<dbReference type="RefSeq" id="WP_307508932.1">
    <property type="nucleotide sequence ID" value="NZ_BAAACE010000028.1"/>
</dbReference>
<dbReference type="NCBIfam" id="TIGR00187">
    <property type="entry name" value="ribE"/>
    <property type="match status" value="1"/>
</dbReference>
<dbReference type="InterPro" id="IPR026017">
    <property type="entry name" value="Lumazine-bd_dom"/>
</dbReference>
<dbReference type="NCBIfam" id="NF009566">
    <property type="entry name" value="PRK13020.1"/>
    <property type="match status" value="1"/>
</dbReference>
<dbReference type="PIRSF" id="PIRSF000498">
    <property type="entry name" value="Riboflavin_syn_A"/>
    <property type="match status" value="1"/>
</dbReference>
<evidence type="ECO:0000256" key="6">
    <source>
        <dbReference type="ARBA" id="ARBA00022619"/>
    </source>
</evidence>
<protein>
    <recommendedName>
        <fullName evidence="5 9">Riboflavin synthase</fullName>
        <ecNumber evidence="4 9">2.5.1.9</ecNumber>
    </recommendedName>
</protein>
<dbReference type="Pfam" id="PF00677">
    <property type="entry name" value="Lum_binding"/>
    <property type="match status" value="2"/>
</dbReference>